<name>A0A1J4JLU6_9EUKA</name>
<evidence type="ECO:0000313" key="2">
    <source>
        <dbReference type="EMBL" id="OHT00079.1"/>
    </source>
</evidence>
<evidence type="ECO:0000256" key="1">
    <source>
        <dbReference type="SAM" id="Phobius"/>
    </source>
</evidence>
<keyword evidence="1" id="KW-0472">Membrane</keyword>
<evidence type="ECO:0000313" key="3">
    <source>
        <dbReference type="Proteomes" id="UP000179807"/>
    </source>
</evidence>
<dbReference type="RefSeq" id="XP_068353215.1">
    <property type="nucleotide sequence ID" value="XM_068509013.1"/>
</dbReference>
<sequence length="199" mass="23172">MIVFLTFLHYFAGQTRFLNKILAGEWNIQGREIIYEDFIDRNISYMINFRPKDHGSLYGDLQEMMPDGTTDHITIIRLGIFGPDNNLVNIYTGSVHYFYKLMSMQFVVSRDSLYIAQGKFVDETGNYIVSIYSPSRIDVTLYEKGKLSTYAMYKNTPKLAHLWMAKFFYFIPATIVLLIVLLLPWESQSSPTNEKQKID</sequence>
<dbReference type="VEuPathDB" id="TrichDB:TRFO_33316"/>
<dbReference type="GeneID" id="94843717"/>
<keyword evidence="1" id="KW-0812">Transmembrane</keyword>
<dbReference type="EMBL" id="MLAK01000972">
    <property type="protein sequence ID" value="OHT00079.1"/>
    <property type="molecule type" value="Genomic_DNA"/>
</dbReference>
<dbReference type="Proteomes" id="UP000179807">
    <property type="component" value="Unassembled WGS sequence"/>
</dbReference>
<reference evidence="2" key="1">
    <citation type="submission" date="2016-10" db="EMBL/GenBank/DDBJ databases">
        <authorList>
            <person name="Benchimol M."/>
            <person name="Almeida L.G."/>
            <person name="Vasconcelos A.T."/>
            <person name="Perreira-Neves A."/>
            <person name="Rosa I.A."/>
            <person name="Tasca T."/>
            <person name="Bogo M.R."/>
            <person name="de Souza W."/>
        </authorList>
    </citation>
    <scope>NUCLEOTIDE SEQUENCE [LARGE SCALE GENOMIC DNA]</scope>
    <source>
        <strain evidence="2">K</strain>
    </source>
</reference>
<accession>A0A1J4JLU6</accession>
<feature type="transmembrane region" description="Helical" evidence="1">
    <location>
        <begin position="167"/>
        <end position="185"/>
    </location>
</feature>
<keyword evidence="1" id="KW-1133">Transmembrane helix</keyword>
<dbReference type="AlphaFoldDB" id="A0A1J4JLU6"/>
<organism evidence="2 3">
    <name type="scientific">Tritrichomonas foetus</name>
    <dbReference type="NCBI Taxonomy" id="1144522"/>
    <lineage>
        <taxon>Eukaryota</taxon>
        <taxon>Metamonada</taxon>
        <taxon>Parabasalia</taxon>
        <taxon>Tritrichomonadida</taxon>
        <taxon>Tritrichomonadidae</taxon>
        <taxon>Tritrichomonas</taxon>
    </lineage>
</organism>
<gene>
    <name evidence="2" type="ORF">TRFO_33316</name>
</gene>
<comment type="caution">
    <text evidence="2">The sequence shown here is derived from an EMBL/GenBank/DDBJ whole genome shotgun (WGS) entry which is preliminary data.</text>
</comment>
<keyword evidence="3" id="KW-1185">Reference proteome</keyword>
<protein>
    <submittedName>
        <fullName evidence="2">Uncharacterized protein</fullName>
    </submittedName>
</protein>
<proteinExistence type="predicted"/>